<dbReference type="PROSITE" id="PS51257">
    <property type="entry name" value="PROKAR_LIPOPROTEIN"/>
    <property type="match status" value="1"/>
</dbReference>
<comment type="caution">
    <text evidence="1">The sequence shown here is derived from an EMBL/GenBank/DDBJ whole genome shotgun (WGS) entry which is preliminary data.</text>
</comment>
<dbReference type="EMBL" id="AMCI01005279">
    <property type="protein sequence ID" value="EJW96433.1"/>
    <property type="molecule type" value="Genomic_DNA"/>
</dbReference>
<keyword evidence="1" id="KW-0449">Lipoprotein</keyword>
<protein>
    <submittedName>
        <fullName evidence="1">GldB family lipoprotein</fullName>
    </submittedName>
</protein>
<sequence length="336" mass="39170">MNLRISLLLLWVCMFFTACDFSTSTAVKQDEEEISVLRYDKLLGEFVRSNSFSAMQKLTMDYRLQTQTLIEDVLSIGSVKDDSIAQRLQKFYSDTTLVRLIEDVDDKFPALDEVEKQLSKGFKKLKKEVPNLKVPHIYAQISAFNESIVLVDSLLGISLDKYMGEDYPLYKRFYYDYQCRSMRPDRIVPDCFVFYLLGCYPLEYHKGTCLIDLMLHYGKMNYVMQKLLGYGDIGEAMGYSKEEIAWCKKNEKFVWDYMCARGHQFARDPMVIRYYMKPAPAVDMLDGNAPSMIGTWVGARIVTSYMKTHKHLKLKDLLEFSDYHRMFEESGYLSSN</sequence>
<reference evidence="1" key="1">
    <citation type="journal article" date="2012" name="PLoS ONE">
        <title>Gene sets for utilization of primary and secondary nutrition supplies in the distal gut of endangered iberian lynx.</title>
        <authorList>
            <person name="Alcaide M."/>
            <person name="Messina E."/>
            <person name="Richter M."/>
            <person name="Bargiela R."/>
            <person name="Peplies J."/>
            <person name="Huws S.A."/>
            <person name="Newbold C.J."/>
            <person name="Golyshin P.N."/>
            <person name="Simon M.A."/>
            <person name="Lopez G."/>
            <person name="Yakimov M.M."/>
            <person name="Ferrer M."/>
        </authorList>
    </citation>
    <scope>NUCLEOTIDE SEQUENCE</scope>
</reference>
<gene>
    <name evidence="1" type="ORF">EVA_15442</name>
</gene>
<dbReference type="AlphaFoldDB" id="J9FPN5"/>
<evidence type="ECO:0000313" key="1">
    <source>
        <dbReference type="EMBL" id="EJW96433.1"/>
    </source>
</evidence>
<accession>J9FPN5</accession>
<name>J9FPN5_9ZZZZ</name>
<proteinExistence type="predicted"/>
<dbReference type="Pfam" id="PF25594">
    <property type="entry name" value="GldB_lipo"/>
    <property type="match status" value="1"/>
</dbReference>
<dbReference type="InterPro" id="IPR019853">
    <property type="entry name" value="GldB-like"/>
</dbReference>
<organism evidence="1">
    <name type="scientific">gut metagenome</name>
    <dbReference type="NCBI Taxonomy" id="749906"/>
    <lineage>
        <taxon>unclassified sequences</taxon>
        <taxon>metagenomes</taxon>
        <taxon>organismal metagenomes</taxon>
    </lineage>
</organism>